<dbReference type="GeneID" id="87844394"/>
<protein>
    <submittedName>
        <fullName evidence="2">Uncharacterized protein</fullName>
    </submittedName>
</protein>
<dbReference type="RefSeq" id="XP_062654836.1">
    <property type="nucleotide sequence ID" value="XM_062807446.1"/>
</dbReference>
<feature type="region of interest" description="Disordered" evidence="1">
    <location>
        <begin position="176"/>
        <end position="196"/>
    </location>
</feature>
<reference evidence="2" key="2">
    <citation type="submission" date="2023-06" db="EMBL/GenBank/DDBJ databases">
        <authorList>
            <consortium name="Lawrence Berkeley National Laboratory"/>
            <person name="Haridas S."/>
            <person name="Hensen N."/>
            <person name="Bonometti L."/>
            <person name="Westerberg I."/>
            <person name="Brannstrom I.O."/>
            <person name="Guillou S."/>
            <person name="Cros-Aarteil S."/>
            <person name="Calhoun S."/>
            <person name="Kuo A."/>
            <person name="Mondo S."/>
            <person name="Pangilinan J."/>
            <person name="Riley R."/>
            <person name="Labutti K."/>
            <person name="Andreopoulos B."/>
            <person name="Lipzen A."/>
            <person name="Chen C."/>
            <person name="Yanf M."/>
            <person name="Daum C."/>
            <person name="Ng V."/>
            <person name="Clum A."/>
            <person name="Steindorff A."/>
            <person name="Ohm R."/>
            <person name="Martin F."/>
            <person name="Silar P."/>
            <person name="Natvig D."/>
            <person name="Lalanne C."/>
            <person name="Gautier V."/>
            <person name="Ament-Velasquez S.L."/>
            <person name="Kruys A."/>
            <person name="Hutchinson M.I."/>
            <person name="Powell A.J."/>
            <person name="Barry K."/>
            <person name="Miller A.N."/>
            <person name="Grigoriev I.V."/>
            <person name="Debuchy R."/>
            <person name="Gladieux P."/>
            <person name="Thoren M.H."/>
            <person name="Johannesson H."/>
        </authorList>
    </citation>
    <scope>NUCLEOTIDE SEQUENCE</scope>
    <source>
        <strain evidence="2">CBS 168.71</strain>
    </source>
</reference>
<gene>
    <name evidence="2" type="ORF">B0H64DRAFT_45960</name>
</gene>
<keyword evidence="3" id="KW-1185">Reference proteome</keyword>
<comment type="caution">
    <text evidence="2">The sequence shown here is derived from an EMBL/GenBank/DDBJ whole genome shotgun (WGS) entry which is preliminary data.</text>
</comment>
<evidence type="ECO:0000313" key="2">
    <source>
        <dbReference type="EMBL" id="KAK3291322.1"/>
    </source>
</evidence>
<dbReference type="EMBL" id="JAUEPN010000010">
    <property type="protein sequence ID" value="KAK3291322.1"/>
    <property type="molecule type" value="Genomic_DNA"/>
</dbReference>
<reference evidence="2" key="1">
    <citation type="journal article" date="2023" name="Mol. Phylogenet. Evol.">
        <title>Genome-scale phylogeny and comparative genomics of the fungal order Sordariales.</title>
        <authorList>
            <person name="Hensen N."/>
            <person name="Bonometti L."/>
            <person name="Westerberg I."/>
            <person name="Brannstrom I.O."/>
            <person name="Guillou S."/>
            <person name="Cros-Aarteil S."/>
            <person name="Calhoun S."/>
            <person name="Haridas S."/>
            <person name="Kuo A."/>
            <person name="Mondo S."/>
            <person name="Pangilinan J."/>
            <person name="Riley R."/>
            <person name="LaButti K."/>
            <person name="Andreopoulos B."/>
            <person name="Lipzen A."/>
            <person name="Chen C."/>
            <person name="Yan M."/>
            <person name="Daum C."/>
            <person name="Ng V."/>
            <person name="Clum A."/>
            <person name="Steindorff A."/>
            <person name="Ohm R.A."/>
            <person name="Martin F."/>
            <person name="Silar P."/>
            <person name="Natvig D.O."/>
            <person name="Lalanne C."/>
            <person name="Gautier V."/>
            <person name="Ament-Velasquez S.L."/>
            <person name="Kruys A."/>
            <person name="Hutchinson M.I."/>
            <person name="Powell A.J."/>
            <person name="Barry K."/>
            <person name="Miller A.N."/>
            <person name="Grigoriev I.V."/>
            <person name="Debuchy R."/>
            <person name="Gladieux P."/>
            <person name="Hiltunen Thoren M."/>
            <person name="Johannesson H."/>
        </authorList>
    </citation>
    <scope>NUCLEOTIDE SEQUENCE</scope>
    <source>
        <strain evidence="2">CBS 168.71</strain>
    </source>
</reference>
<accession>A0AAE0H7D6</accession>
<dbReference type="AlphaFoldDB" id="A0AAE0H7D6"/>
<dbReference type="Proteomes" id="UP001278766">
    <property type="component" value="Unassembled WGS sequence"/>
</dbReference>
<sequence length="196" mass="21774">MVIGLPPLELLSVRSHWAAWNREFILRADAAHLWHEKINPDNLDDAGNSLLKPFEDMPVAPDPTKYDKRIMPGQDSATIVVSTTPEGIEAGTIVDPAACPNNAHEMTVNSRAAYAADLVLFNTRLAIYRHEDQAHKELKHWILSTVSDRLAEITCKPGESVDVWYNALRGRFVAKRPQKDAAAAPEGTSRSKNKVE</sequence>
<name>A0AAE0H7D6_9PEZI</name>
<proteinExistence type="predicted"/>
<evidence type="ECO:0000256" key="1">
    <source>
        <dbReference type="SAM" id="MobiDB-lite"/>
    </source>
</evidence>
<organism evidence="2 3">
    <name type="scientific">Chaetomium fimeti</name>
    <dbReference type="NCBI Taxonomy" id="1854472"/>
    <lineage>
        <taxon>Eukaryota</taxon>
        <taxon>Fungi</taxon>
        <taxon>Dikarya</taxon>
        <taxon>Ascomycota</taxon>
        <taxon>Pezizomycotina</taxon>
        <taxon>Sordariomycetes</taxon>
        <taxon>Sordariomycetidae</taxon>
        <taxon>Sordariales</taxon>
        <taxon>Chaetomiaceae</taxon>
        <taxon>Chaetomium</taxon>
    </lineage>
</organism>
<evidence type="ECO:0000313" key="3">
    <source>
        <dbReference type="Proteomes" id="UP001278766"/>
    </source>
</evidence>